<dbReference type="GO" id="GO:0016020">
    <property type="term" value="C:membrane"/>
    <property type="evidence" value="ECO:0007669"/>
    <property type="project" value="UniProtKB-SubCell"/>
</dbReference>
<gene>
    <name evidence="12" type="ORF">TrCOL_g6534</name>
</gene>
<dbReference type="PANTHER" id="PTHR13832">
    <property type="entry name" value="PROTEIN PHOSPHATASE 2C"/>
    <property type="match status" value="1"/>
</dbReference>
<accession>A0A9W7GM88</accession>
<evidence type="ECO:0000256" key="2">
    <source>
        <dbReference type="ARBA" id="ARBA00001946"/>
    </source>
</evidence>
<dbReference type="PROSITE" id="PS51746">
    <property type="entry name" value="PPM_2"/>
    <property type="match status" value="1"/>
</dbReference>
<dbReference type="AlphaFoldDB" id="A0A9W7GM88"/>
<evidence type="ECO:0000256" key="5">
    <source>
        <dbReference type="ARBA" id="ARBA00013081"/>
    </source>
</evidence>
<keyword evidence="13" id="KW-1185">Reference proteome</keyword>
<evidence type="ECO:0000256" key="4">
    <source>
        <dbReference type="ARBA" id="ARBA00006702"/>
    </source>
</evidence>
<reference evidence="13" key="1">
    <citation type="journal article" date="2023" name="Commun. Biol.">
        <title>Genome analysis of Parmales, the sister group of diatoms, reveals the evolutionary specialization of diatoms from phago-mixotrophs to photoautotrophs.</title>
        <authorList>
            <person name="Ban H."/>
            <person name="Sato S."/>
            <person name="Yoshikawa S."/>
            <person name="Yamada K."/>
            <person name="Nakamura Y."/>
            <person name="Ichinomiya M."/>
            <person name="Sato N."/>
            <person name="Blanc-Mathieu R."/>
            <person name="Endo H."/>
            <person name="Kuwata A."/>
            <person name="Ogata H."/>
        </authorList>
    </citation>
    <scope>NUCLEOTIDE SEQUENCE [LARGE SCALE GENOMIC DNA]</scope>
</reference>
<evidence type="ECO:0000313" key="12">
    <source>
        <dbReference type="EMBL" id="GMI46593.1"/>
    </source>
</evidence>
<name>A0A9W7GM88_9STRA</name>
<dbReference type="Pfam" id="PF00481">
    <property type="entry name" value="PP2C"/>
    <property type="match status" value="1"/>
</dbReference>
<protein>
    <recommendedName>
        <fullName evidence="5">protein-serine/threonine phosphatase</fullName>
        <ecNumber evidence="5">3.1.3.16</ecNumber>
    </recommendedName>
</protein>
<evidence type="ECO:0000256" key="3">
    <source>
        <dbReference type="ARBA" id="ARBA00004170"/>
    </source>
</evidence>
<keyword evidence="7 10" id="KW-0378">Hydrolase</keyword>
<evidence type="ECO:0000256" key="9">
    <source>
        <dbReference type="ARBA" id="ARBA00023211"/>
    </source>
</evidence>
<organism evidence="12 13">
    <name type="scientific">Triparma columacea</name>
    <dbReference type="NCBI Taxonomy" id="722753"/>
    <lineage>
        <taxon>Eukaryota</taxon>
        <taxon>Sar</taxon>
        <taxon>Stramenopiles</taxon>
        <taxon>Ochrophyta</taxon>
        <taxon>Bolidophyceae</taxon>
        <taxon>Parmales</taxon>
        <taxon>Triparmaceae</taxon>
        <taxon>Triparma</taxon>
    </lineage>
</organism>
<comment type="caution">
    <text evidence="12">The sequence shown here is derived from an EMBL/GenBank/DDBJ whole genome shotgun (WGS) entry which is preliminary data.</text>
</comment>
<evidence type="ECO:0000256" key="8">
    <source>
        <dbReference type="ARBA" id="ARBA00022912"/>
    </source>
</evidence>
<comment type="cofactor">
    <cofactor evidence="1">
        <name>Mn(2+)</name>
        <dbReference type="ChEBI" id="CHEBI:29035"/>
    </cofactor>
</comment>
<evidence type="ECO:0000313" key="13">
    <source>
        <dbReference type="Proteomes" id="UP001165065"/>
    </source>
</evidence>
<comment type="similarity">
    <text evidence="4 10">Belongs to the PP2C family.</text>
</comment>
<evidence type="ECO:0000256" key="6">
    <source>
        <dbReference type="ARBA" id="ARBA00022723"/>
    </source>
</evidence>
<dbReference type="SMART" id="SM00332">
    <property type="entry name" value="PP2Cc"/>
    <property type="match status" value="1"/>
</dbReference>
<dbReference type="Proteomes" id="UP001165065">
    <property type="component" value="Unassembled WGS sequence"/>
</dbReference>
<dbReference type="InterPro" id="IPR015655">
    <property type="entry name" value="PP2C"/>
</dbReference>
<sequence length="325" mass="35282">MLAEPVTEKEHISDSYEGRFGKFRYSHVCMQGWRENMEDSYLASCQGSANADADPLLIFGVFDGHGGEEVAEVVAKIGKEKILSTGELGSKLPELEKKSSADDTNALNEQKKLLSLGLDKAFRAIDSQVKATLPTTVAGCTANVVVMTKGLICCANIGDSRSVLCRSGIAVELSRDHKPTDERETDRIKKAGGSVIRGRVCGGVAVSRSFGDFNFKQSVDLDESRQQISCVPDCIVERRDADIDEFIVICCDGVWDMVDNQGCVRFVRTRLQAGMTDLAEIGKALLDHCLQAGSKDNMTCLIVLFEGGERLCEGEGVDIPTCIVI</sequence>
<evidence type="ECO:0000256" key="10">
    <source>
        <dbReference type="RuleBase" id="RU003465"/>
    </source>
</evidence>
<proteinExistence type="inferred from homology"/>
<dbReference type="GO" id="GO:0046872">
    <property type="term" value="F:metal ion binding"/>
    <property type="evidence" value="ECO:0007669"/>
    <property type="project" value="UniProtKB-KW"/>
</dbReference>
<keyword evidence="6" id="KW-0479">Metal-binding</keyword>
<feature type="domain" description="PPM-type phosphatase" evidence="11">
    <location>
        <begin position="24"/>
        <end position="305"/>
    </location>
</feature>
<dbReference type="InterPro" id="IPR000222">
    <property type="entry name" value="PP2C_BS"/>
</dbReference>
<keyword evidence="8 10" id="KW-0904">Protein phosphatase</keyword>
<dbReference type="Gene3D" id="3.60.40.10">
    <property type="entry name" value="PPM-type phosphatase domain"/>
    <property type="match status" value="1"/>
</dbReference>
<comment type="cofactor">
    <cofactor evidence="2">
        <name>Mg(2+)</name>
        <dbReference type="ChEBI" id="CHEBI:18420"/>
    </cofactor>
</comment>
<evidence type="ECO:0000259" key="11">
    <source>
        <dbReference type="PROSITE" id="PS51746"/>
    </source>
</evidence>
<dbReference type="InterPro" id="IPR036457">
    <property type="entry name" value="PPM-type-like_dom_sf"/>
</dbReference>
<dbReference type="OrthoDB" id="10264738at2759"/>
<evidence type="ECO:0000256" key="7">
    <source>
        <dbReference type="ARBA" id="ARBA00022801"/>
    </source>
</evidence>
<keyword evidence="9" id="KW-0464">Manganese</keyword>
<dbReference type="EMBL" id="BRYA01000306">
    <property type="protein sequence ID" value="GMI46593.1"/>
    <property type="molecule type" value="Genomic_DNA"/>
</dbReference>
<dbReference type="GO" id="GO:0004722">
    <property type="term" value="F:protein serine/threonine phosphatase activity"/>
    <property type="evidence" value="ECO:0007669"/>
    <property type="project" value="UniProtKB-EC"/>
</dbReference>
<evidence type="ECO:0000256" key="1">
    <source>
        <dbReference type="ARBA" id="ARBA00001936"/>
    </source>
</evidence>
<dbReference type="EC" id="3.1.3.16" evidence="5"/>
<dbReference type="PANTHER" id="PTHR13832:SF565">
    <property type="entry name" value="AT28366P-RELATED"/>
    <property type="match status" value="1"/>
</dbReference>
<comment type="subcellular location">
    <subcellularLocation>
        <location evidence="3">Membrane</location>
        <topology evidence="3">Peripheral membrane protein</topology>
    </subcellularLocation>
</comment>
<dbReference type="InterPro" id="IPR001932">
    <property type="entry name" value="PPM-type_phosphatase-like_dom"/>
</dbReference>
<dbReference type="PROSITE" id="PS01032">
    <property type="entry name" value="PPM_1"/>
    <property type="match status" value="1"/>
</dbReference>
<dbReference type="SUPFAM" id="SSF81606">
    <property type="entry name" value="PP2C-like"/>
    <property type="match status" value="1"/>
</dbReference>
<dbReference type="CDD" id="cd00143">
    <property type="entry name" value="PP2Cc"/>
    <property type="match status" value="1"/>
</dbReference>